<gene>
    <name evidence="1" type="ORF">COMA2_210066</name>
</gene>
<dbReference type="EMBL" id="CZPZ01000014">
    <property type="protein sequence ID" value="CUS36280.1"/>
    <property type="molecule type" value="Genomic_DNA"/>
</dbReference>
<name>A0A0S4LI68_9BACT</name>
<evidence type="ECO:0000313" key="2">
    <source>
        <dbReference type="Proteomes" id="UP000198736"/>
    </source>
</evidence>
<sequence>MAQRPFQTGAVVNLVAGESSKETVVVTVPKKKRFHTHYLGINGFGHSNQPLFYAVHVTTRSRVGIYPIAPTGVSEIDEPEFPTRFFGSQEAILYADPGSDLIFTVSRKETTGNVRVFMEICGLLVDV</sequence>
<reference evidence="2" key="1">
    <citation type="submission" date="2015-10" db="EMBL/GenBank/DDBJ databases">
        <authorList>
            <person name="Luecker S."/>
            <person name="Luecker S."/>
        </authorList>
    </citation>
    <scope>NUCLEOTIDE SEQUENCE [LARGE SCALE GENOMIC DNA]</scope>
</reference>
<evidence type="ECO:0000313" key="1">
    <source>
        <dbReference type="EMBL" id="CUS36280.1"/>
    </source>
</evidence>
<accession>A0A0S4LI68</accession>
<dbReference type="Proteomes" id="UP000198736">
    <property type="component" value="Unassembled WGS sequence"/>
</dbReference>
<dbReference type="AlphaFoldDB" id="A0A0S4LI68"/>
<protein>
    <submittedName>
        <fullName evidence="1">Uncharacterized protein</fullName>
    </submittedName>
</protein>
<keyword evidence="2" id="KW-1185">Reference proteome</keyword>
<proteinExistence type="predicted"/>
<organism evidence="1 2">
    <name type="scientific">Candidatus Nitrospira nitrificans</name>
    <dbReference type="NCBI Taxonomy" id="1742973"/>
    <lineage>
        <taxon>Bacteria</taxon>
        <taxon>Pseudomonadati</taxon>
        <taxon>Nitrospirota</taxon>
        <taxon>Nitrospiria</taxon>
        <taxon>Nitrospirales</taxon>
        <taxon>Nitrospiraceae</taxon>
        <taxon>Nitrospira</taxon>
    </lineage>
</organism>
<dbReference type="STRING" id="1742973.COMA2_210066"/>
<dbReference type="RefSeq" id="WP_090897781.1">
    <property type="nucleotide sequence ID" value="NZ_CZPZ01000014.1"/>
</dbReference>